<dbReference type="PANTHER" id="PTHR31645:SF0">
    <property type="entry name" value="OLIGOPEPTIDE TRANSPORTER YGL114W-RELATED"/>
    <property type="match status" value="1"/>
</dbReference>
<dbReference type="PANTHER" id="PTHR31645">
    <property type="entry name" value="OLIGOPEPTIDE TRANSPORTER YGL114W-RELATED"/>
    <property type="match status" value="1"/>
</dbReference>
<comment type="subcellular location">
    <subcellularLocation>
        <location evidence="1">Membrane</location>
        <topology evidence="1">Multi-pass membrane protein</topology>
    </subcellularLocation>
</comment>
<feature type="transmembrane region" description="Helical" evidence="6">
    <location>
        <begin position="210"/>
        <end position="229"/>
    </location>
</feature>
<dbReference type="Proteomes" id="UP000694867">
    <property type="component" value="Unplaced"/>
</dbReference>
<dbReference type="InterPro" id="IPR004813">
    <property type="entry name" value="OPT"/>
</dbReference>
<evidence type="ECO:0000256" key="1">
    <source>
        <dbReference type="ARBA" id="ARBA00004141"/>
    </source>
</evidence>
<gene>
    <name evidence="8" type="primary">LOC100906773</name>
</gene>
<accession>A0AAJ6VVD0</accession>
<feature type="transmembrane region" description="Helical" evidence="6">
    <location>
        <begin position="249"/>
        <end position="271"/>
    </location>
</feature>
<dbReference type="NCBIfam" id="TIGR00733">
    <property type="entry name" value="OPT family oligopeptide transporter"/>
    <property type="match status" value="1"/>
</dbReference>
<reference evidence="8" key="1">
    <citation type="submission" date="2025-08" db="UniProtKB">
        <authorList>
            <consortium name="RefSeq"/>
        </authorList>
    </citation>
    <scope>IDENTIFICATION</scope>
</reference>
<feature type="transmembrane region" description="Helical" evidence="6">
    <location>
        <begin position="110"/>
        <end position="132"/>
    </location>
</feature>
<feature type="transmembrane region" description="Helical" evidence="6">
    <location>
        <begin position="312"/>
        <end position="332"/>
    </location>
</feature>
<feature type="transmembrane region" description="Helical" evidence="6">
    <location>
        <begin position="64"/>
        <end position="86"/>
    </location>
</feature>
<keyword evidence="7" id="KW-1185">Reference proteome</keyword>
<dbReference type="GO" id="GO:0035673">
    <property type="term" value="F:oligopeptide transmembrane transporter activity"/>
    <property type="evidence" value="ECO:0007669"/>
    <property type="project" value="InterPro"/>
</dbReference>
<evidence type="ECO:0000256" key="2">
    <source>
        <dbReference type="ARBA" id="ARBA00022448"/>
    </source>
</evidence>
<dbReference type="Pfam" id="PF03169">
    <property type="entry name" value="OPT"/>
    <property type="match status" value="1"/>
</dbReference>
<evidence type="ECO:0000256" key="4">
    <source>
        <dbReference type="ARBA" id="ARBA00022989"/>
    </source>
</evidence>
<proteinExistence type="predicted"/>
<sequence>GAWSTALLGVGYLIGLGGGIAMLVGVAIAWLIAVPLIGAQTGILASEGHLLEFASTIWMSRVRFIGAGTIAVASLWTLAQLAPGVIDGLKTLWKSRNAQDTAPCERDLPAWFIISTVIAVAITLFLSFYSFLPSHNAQTALFTIASVALCLILSFLIAASCGYMAGLIGASSSPISGVMIIAIIAICLVFRGLHGIGSRASQLFPHEEGLDVAFALFVLTALTASAAISNDNLQDLKTGQLVSATPWKQQIALIIGCVVGAAITAPILNLLHEAYGFAGEVSAHGGNLVLTAPQATLMLSLARGILGGDMDWAMFTIGAVTGVSFIFFERFLQTKGLTLPALAVGMGIYLPSDVSVTIALGGAVAHVTQKWSRRPVSDRTDQPGTLVACGFIVGESLMGIAIAGMHVVRPDIFDRFTPPSPELRQISSAFIFAAITFWIGRVSARGWTKI</sequence>
<keyword evidence="2" id="KW-0813">Transport</keyword>
<evidence type="ECO:0000256" key="6">
    <source>
        <dbReference type="SAM" id="Phobius"/>
    </source>
</evidence>
<protein>
    <submittedName>
        <fullName evidence="8">Uncharacterized protein LOC100906773</fullName>
    </submittedName>
</protein>
<dbReference type="GeneID" id="100906773"/>
<keyword evidence="4 6" id="KW-1133">Transmembrane helix</keyword>
<dbReference type="InterPro" id="IPR045035">
    <property type="entry name" value="YSL-like"/>
</dbReference>
<dbReference type="KEGG" id="goe:100906773"/>
<evidence type="ECO:0000313" key="7">
    <source>
        <dbReference type="Proteomes" id="UP000694867"/>
    </source>
</evidence>
<name>A0AAJ6VVD0_9ACAR</name>
<feature type="transmembrane region" description="Helical" evidence="6">
    <location>
        <begin position="385"/>
        <end position="408"/>
    </location>
</feature>
<feature type="non-terminal residue" evidence="8">
    <location>
        <position position="1"/>
    </location>
</feature>
<feature type="transmembrane region" description="Helical" evidence="6">
    <location>
        <begin position="12"/>
        <end position="37"/>
    </location>
</feature>
<feature type="transmembrane region" description="Helical" evidence="6">
    <location>
        <begin position="339"/>
        <end position="365"/>
    </location>
</feature>
<evidence type="ECO:0000313" key="8">
    <source>
        <dbReference type="RefSeq" id="XP_003738636.1"/>
    </source>
</evidence>
<dbReference type="GO" id="GO:0016020">
    <property type="term" value="C:membrane"/>
    <property type="evidence" value="ECO:0007669"/>
    <property type="project" value="UniProtKB-SubCell"/>
</dbReference>
<dbReference type="InterPro" id="IPR004814">
    <property type="entry name" value="Oligopep_transpt"/>
</dbReference>
<dbReference type="AlphaFoldDB" id="A0AAJ6VVD0"/>
<evidence type="ECO:0000256" key="3">
    <source>
        <dbReference type="ARBA" id="ARBA00022692"/>
    </source>
</evidence>
<organism evidence="7 8">
    <name type="scientific">Galendromus occidentalis</name>
    <name type="common">western predatory mite</name>
    <dbReference type="NCBI Taxonomy" id="34638"/>
    <lineage>
        <taxon>Eukaryota</taxon>
        <taxon>Metazoa</taxon>
        <taxon>Ecdysozoa</taxon>
        <taxon>Arthropoda</taxon>
        <taxon>Chelicerata</taxon>
        <taxon>Arachnida</taxon>
        <taxon>Acari</taxon>
        <taxon>Parasitiformes</taxon>
        <taxon>Mesostigmata</taxon>
        <taxon>Gamasina</taxon>
        <taxon>Phytoseioidea</taxon>
        <taxon>Phytoseiidae</taxon>
        <taxon>Typhlodrominae</taxon>
        <taxon>Galendromus</taxon>
    </lineage>
</organism>
<keyword evidence="5 6" id="KW-0472">Membrane</keyword>
<feature type="transmembrane region" description="Helical" evidence="6">
    <location>
        <begin position="171"/>
        <end position="190"/>
    </location>
</feature>
<dbReference type="RefSeq" id="XP_003738636.1">
    <property type="nucleotide sequence ID" value="XM_003738588.1"/>
</dbReference>
<keyword evidence="3 6" id="KW-0812">Transmembrane</keyword>
<feature type="transmembrane region" description="Helical" evidence="6">
    <location>
        <begin position="429"/>
        <end position="447"/>
    </location>
</feature>
<feature type="transmembrane region" description="Helical" evidence="6">
    <location>
        <begin position="139"/>
        <end position="165"/>
    </location>
</feature>
<evidence type="ECO:0000256" key="5">
    <source>
        <dbReference type="ARBA" id="ARBA00023136"/>
    </source>
</evidence>